<proteinExistence type="predicted"/>
<sequence>MRSVLSNLLAILLFFIVCLSGPNAAMAQSQVAVLPGLGSAFAGKQPSNLGVKDGSLLACPATPNCVVSQNGDEKHAIAPITYTSDRATARQNLIDILGVVPRTEIVERSDSYILAKSESRLMGFVDDTEFYLPEGEKVIHARAAARLGESDLGVNRRRIEQIRLAFQDLAQRSSAPSNAQPSAQ</sequence>
<accession>A0A0P8BMG4</accession>
<keyword evidence="1" id="KW-0732">Signal</keyword>
<name>A0A0P8BMG4_9CYAN</name>
<organism evidence="2 3">
    <name type="scientific">Phormidesmis priestleyi Ana</name>
    <dbReference type="NCBI Taxonomy" id="1666911"/>
    <lineage>
        <taxon>Bacteria</taxon>
        <taxon>Bacillati</taxon>
        <taxon>Cyanobacteriota</taxon>
        <taxon>Cyanophyceae</taxon>
        <taxon>Leptolyngbyales</taxon>
        <taxon>Leptolyngbyaceae</taxon>
        <taxon>Phormidesmis</taxon>
    </lineage>
</organism>
<feature type="chain" id="PRO_5006148505" description="DUF1499 domain-containing protein" evidence="1">
    <location>
        <begin position="28"/>
        <end position="184"/>
    </location>
</feature>
<dbReference type="PATRIC" id="fig|1666911.3.peg.4825"/>
<dbReference type="STRING" id="1666911.HLUCCA11_13060"/>
<evidence type="ECO:0008006" key="4">
    <source>
        <dbReference type="Google" id="ProtNLM"/>
    </source>
</evidence>
<reference evidence="2 3" key="1">
    <citation type="submission" date="2015-09" db="EMBL/GenBank/DDBJ databases">
        <title>Identification and resolution of microdiversity through metagenomic sequencing of parallel consortia.</title>
        <authorList>
            <person name="Nelson W.C."/>
            <person name="Romine M.F."/>
            <person name="Lindemann S.R."/>
        </authorList>
    </citation>
    <scope>NUCLEOTIDE SEQUENCE [LARGE SCALE GENOMIC DNA]</scope>
    <source>
        <strain evidence="2">Ana</strain>
    </source>
</reference>
<protein>
    <recommendedName>
        <fullName evidence="4">DUF1499 domain-containing protein</fullName>
    </recommendedName>
</protein>
<evidence type="ECO:0000313" key="2">
    <source>
        <dbReference type="EMBL" id="KPQ34865.1"/>
    </source>
</evidence>
<dbReference type="Pfam" id="PF07386">
    <property type="entry name" value="DUF1499"/>
    <property type="match status" value="1"/>
</dbReference>
<dbReference type="EMBL" id="LJZR01000016">
    <property type="protein sequence ID" value="KPQ34865.1"/>
    <property type="molecule type" value="Genomic_DNA"/>
</dbReference>
<feature type="signal peptide" evidence="1">
    <location>
        <begin position="1"/>
        <end position="27"/>
    </location>
</feature>
<dbReference type="InterPro" id="IPR010865">
    <property type="entry name" value="DUF1499"/>
</dbReference>
<dbReference type="PANTHER" id="PTHR34801:SF6">
    <property type="entry name" value="SLL1620 PROTEIN"/>
    <property type="match status" value="1"/>
</dbReference>
<comment type="caution">
    <text evidence="2">The sequence shown here is derived from an EMBL/GenBank/DDBJ whole genome shotgun (WGS) entry which is preliminary data.</text>
</comment>
<dbReference type="AlphaFoldDB" id="A0A0P8BMG4"/>
<dbReference type="PANTHER" id="PTHR34801">
    <property type="entry name" value="EXPRESSED PROTEIN"/>
    <property type="match status" value="1"/>
</dbReference>
<dbReference type="Proteomes" id="UP000050465">
    <property type="component" value="Unassembled WGS sequence"/>
</dbReference>
<evidence type="ECO:0000256" key="1">
    <source>
        <dbReference type="SAM" id="SignalP"/>
    </source>
</evidence>
<evidence type="ECO:0000313" key="3">
    <source>
        <dbReference type="Proteomes" id="UP000050465"/>
    </source>
</evidence>
<gene>
    <name evidence="2" type="ORF">HLUCCA11_13060</name>
</gene>